<dbReference type="RefSeq" id="WP_142007820.1">
    <property type="nucleotide sequence ID" value="NZ_CAJTBP010000001.1"/>
</dbReference>
<dbReference type="GO" id="GO:0016491">
    <property type="term" value="F:oxidoreductase activity"/>
    <property type="evidence" value="ECO:0007669"/>
    <property type="project" value="UniProtKB-KW"/>
</dbReference>
<dbReference type="SUPFAM" id="SSF51905">
    <property type="entry name" value="FAD/NAD(P)-binding domain"/>
    <property type="match status" value="1"/>
</dbReference>
<sequence>MSQLERVRPVSGSGRPHVVVVGGGMVGLSTAWFLQEHDMDVTVVERSGIAAGSSWGNAGWISPGLAVPLSDPSVLKYGLKAVLDPDSPLYLPLTPDPQLARFLVGFARRCTPGQWMATMRKYVPINRRSLAAYDVLEAGGVKAISHEAPIMAAFLRAADAKGLEHEVELIHEAGLDLDTREVGNAELRAELPIVSDQVERAIRIGGQRFIDPGAYVAALGDAVRDRGGRLVIGSNVRALRHGHEGVTLEMFSGEPISGDAVVLATGAWLPDLAKACGVRVPMRAGRGYSFSVAVTDPANRPVPSPVYFPYERVACTPYGDRLRVGGTMAFEDTDAPLNIERVDAIVKSARPLLSGVDWDDREDVWVGSRPVTVDGLPFIGATKVPRVYVNGGHGMWGITLGPLSGQLLAQAMATGEVPPELAPFDPTR</sequence>
<protein>
    <submittedName>
        <fullName evidence="3">D-amino-acid dehydrogenase</fullName>
    </submittedName>
</protein>
<dbReference type="Pfam" id="PF01266">
    <property type="entry name" value="DAO"/>
    <property type="match status" value="1"/>
</dbReference>
<comment type="caution">
    <text evidence="3">The sequence shown here is derived from an EMBL/GenBank/DDBJ whole genome shotgun (WGS) entry which is preliminary data.</text>
</comment>
<dbReference type="Gene3D" id="3.30.9.10">
    <property type="entry name" value="D-Amino Acid Oxidase, subunit A, domain 2"/>
    <property type="match status" value="1"/>
</dbReference>
<dbReference type="PANTHER" id="PTHR13847:SF289">
    <property type="entry name" value="GLYCINE OXIDASE"/>
    <property type="match status" value="1"/>
</dbReference>
<feature type="domain" description="FAD dependent oxidoreductase" evidence="2">
    <location>
        <begin position="17"/>
        <end position="410"/>
    </location>
</feature>
<dbReference type="Proteomes" id="UP000318336">
    <property type="component" value="Unassembled WGS sequence"/>
</dbReference>
<proteinExistence type="predicted"/>
<accession>A0A542WZX1</accession>
<organism evidence="3 4">
    <name type="scientific">Barrientosiimonas humi</name>
    <dbReference type="NCBI Taxonomy" id="999931"/>
    <lineage>
        <taxon>Bacteria</taxon>
        <taxon>Bacillati</taxon>
        <taxon>Actinomycetota</taxon>
        <taxon>Actinomycetes</taxon>
        <taxon>Micrococcales</taxon>
        <taxon>Dermacoccaceae</taxon>
        <taxon>Barrientosiimonas</taxon>
    </lineage>
</organism>
<dbReference type="AlphaFoldDB" id="A0A542WZX1"/>
<name>A0A542WZX1_9MICO</name>
<keyword evidence="4" id="KW-1185">Reference proteome</keyword>
<keyword evidence="1" id="KW-0560">Oxidoreductase</keyword>
<dbReference type="GO" id="GO:0005737">
    <property type="term" value="C:cytoplasm"/>
    <property type="evidence" value="ECO:0007669"/>
    <property type="project" value="TreeGrafter"/>
</dbReference>
<evidence type="ECO:0000259" key="2">
    <source>
        <dbReference type="Pfam" id="PF01266"/>
    </source>
</evidence>
<dbReference type="Gene3D" id="3.50.50.60">
    <property type="entry name" value="FAD/NAD(P)-binding domain"/>
    <property type="match status" value="2"/>
</dbReference>
<dbReference type="PANTHER" id="PTHR13847">
    <property type="entry name" value="SARCOSINE DEHYDROGENASE-RELATED"/>
    <property type="match status" value="1"/>
</dbReference>
<dbReference type="SUPFAM" id="SSF54373">
    <property type="entry name" value="FAD-linked reductases, C-terminal domain"/>
    <property type="match status" value="1"/>
</dbReference>
<evidence type="ECO:0000313" key="3">
    <source>
        <dbReference type="EMBL" id="TQL29074.1"/>
    </source>
</evidence>
<dbReference type="InterPro" id="IPR036188">
    <property type="entry name" value="FAD/NAD-bd_sf"/>
</dbReference>
<dbReference type="OrthoDB" id="9806257at2"/>
<evidence type="ECO:0000256" key="1">
    <source>
        <dbReference type="ARBA" id="ARBA00023002"/>
    </source>
</evidence>
<evidence type="ECO:0000313" key="4">
    <source>
        <dbReference type="Proteomes" id="UP000318336"/>
    </source>
</evidence>
<dbReference type="EMBL" id="VFOK01000002">
    <property type="protein sequence ID" value="TQL29074.1"/>
    <property type="molecule type" value="Genomic_DNA"/>
</dbReference>
<reference evidence="3 4" key="1">
    <citation type="submission" date="2019-06" db="EMBL/GenBank/DDBJ databases">
        <title>Sequencing the genomes of 1000 actinobacteria strains.</title>
        <authorList>
            <person name="Klenk H.-P."/>
        </authorList>
    </citation>
    <scope>NUCLEOTIDE SEQUENCE [LARGE SCALE GENOMIC DNA]</scope>
    <source>
        <strain evidence="3 4">DSM 24617</strain>
    </source>
</reference>
<dbReference type="InterPro" id="IPR006076">
    <property type="entry name" value="FAD-dep_OxRdtase"/>
</dbReference>
<gene>
    <name evidence="3" type="ORF">FB554_3392</name>
</gene>